<evidence type="ECO:0000256" key="1">
    <source>
        <dbReference type="SAM" id="SignalP"/>
    </source>
</evidence>
<keyword evidence="1" id="KW-0732">Signal</keyword>
<comment type="caution">
    <text evidence="2">The sequence shown here is derived from an EMBL/GenBank/DDBJ whole genome shotgun (WGS) entry which is preliminary data.</text>
</comment>
<organism evidence="2 3">
    <name type="scientific">Synaphobranchus kaupii</name>
    <name type="common">Kaup's arrowtooth eel</name>
    <dbReference type="NCBI Taxonomy" id="118154"/>
    <lineage>
        <taxon>Eukaryota</taxon>
        <taxon>Metazoa</taxon>
        <taxon>Chordata</taxon>
        <taxon>Craniata</taxon>
        <taxon>Vertebrata</taxon>
        <taxon>Euteleostomi</taxon>
        <taxon>Actinopterygii</taxon>
        <taxon>Neopterygii</taxon>
        <taxon>Teleostei</taxon>
        <taxon>Anguilliformes</taxon>
        <taxon>Synaphobranchidae</taxon>
        <taxon>Synaphobranchus</taxon>
    </lineage>
</organism>
<dbReference type="EMBL" id="JAINUF010000002">
    <property type="protein sequence ID" value="KAJ8374868.1"/>
    <property type="molecule type" value="Genomic_DNA"/>
</dbReference>
<sequence length="126" mass="13546">MALVSLAIVAMALLRALLPSMPGKATALRPSSEPRLVRGEGCGRTISGDGSGRYYTEQPLRREWTAGAPGSEQQNASGALVCLSACSDKREHLSRWEAGEELLQTVCYTSLTSPFWRYSVLSAVDA</sequence>
<evidence type="ECO:0008006" key="4">
    <source>
        <dbReference type="Google" id="ProtNLM"/>
    </source>
</evidence>
<dbReference type="AlphaFoldDB" id="A0A9Q1J9R9"/>
<protein>
    <recommendedName>
        <fullName evidence="4">Secreted protein</fullName>
    </recommendedName>
</protein>
<reference evidence="2" key="1">
    <citation type="journal article" date="2023" name="Science">
        <title>Genome structures resolve the early diversification of teleost fishes.</title>
        <authorList>
            <person name="Parey E."/>
            <person name="Louis A."/>
            <person name="Montfort J."/>
            <person name="Bouchez O."/>
            <person name="Roques C."/>
            <person name="Iampietro C."/>
            <person name="Lluch J."/>
            <person name="Castinel A."/>
            <person name="Donnadieu C."/>
            <person name="Desvignes T."/>
            <person name="Floi Bucao C."/>
            <person name="Jouanno E."/>
            <person name="Wen M."/>
            <person name="Mejri S."/>
            <person name="Dirks R."/>
            <person name="Jansen H."/>
            <person name="Henkel C."/>
            <person name="Chen W.J."/>
            <person name="Zahm M."/>
            <person name="Cabau C."/>
            <person name="Klopp C."/>
            <person name="Thompson A.W."/>
            <person name="Robinson-Rechavi M."/>
            <person name="Braasch I."/>
            <person name="Lecointre G."/>
            <person name="Bobe J."/>
            <person name="Postlethwait J.H."/>
            <person name="Berthelot C."/>
            <person name="Roest Crollius H."/>
            <person name="Guiguen Y."/>
        </authorList>
    </citation>
    <scope>NUCLEOTIDE SEQUENCE</scope>
    <source>
        <strain evidence="2">WJC10195</strain>
    </source>
</reference>
<accession>A0A9Q1J9R9</accession>
<gene>
    <name evidence="2" type="ORF">SKAU_G00054480</name>
</gene>
<feature type="signal peptide" evidence="1">
    <location>
        <begin position="1"/>
        <end position="27"/>
    </location>
</feature>
<keyword evidence="3" id="KW-1185">Reference proteome</keyword>
<feature type="chain" id="PRO_5040230698" description="Secreted protein" evidence="1">
    <location>
        <begin position="28"/>
        <end position="126"/>
    </location>
</feature>
<name>A0A9Q1J9R9_SYNKA</name>
<proteinExistence type="predicted"/>
<evidence type="ECO:0000313" key="2">
    <source>
        <dbReference type="EMBL" id="KAJ8374868.1"/>
    </source>
</evidence>
<dbReference type="Proteomes" id="UP001152622">
    <property type="component" value="Chromosome 2"/>
</dbReference>
<evidence type="ECO:0000313" key="3">
    <source>
        <dbReference type="Proteomes" id="UP001152622"/>
    </source>
</evidence>